<dbReference type="InterPro" id="IPR050529">
    <property type="entry name" value="CYP450_sterol_14alpha_dmase"/>
</dbReference>
<dbReference type="Gene3D" id="1.10.630.10">
    <property type="entry name" value="Cytochrome P450"/>
    <property type="match status" value="1"/>
</dbReference>
<dbReference type="EMBL" id="MCFL01000046">
    <property type="protein sequence ID" value="ORZ32486.1"/>
    <property type="molecule type" value="Genomic_DNA"/>
</dbReference>
<dbReference type="PRINTS" id="PR00465">
    <property type="entry name" value="EP450IV"/>
</dbReference>
<dbReference type="GO" id="GO:0020037">
    <property type="term" value="F:heme binding"/>
    <property type="evidence" value="ECO:0007669"/>
    <property type="project" value="InterPro"/>
</dbReference>
<dbReference type="InterPro" id="IPR001128">
    <property type="entry name" value="Cyt_P450"/>
</dbReference>
<dbReference type="Proteomes" id="UP000193411">
    <property type="component" value="Unassembled WGS sequence"/>
</dbReference>
<reference evidence="9 10" key="1">
    <citation type="submission" date="2016-07" db="EMBL/GenBank/DDBJ databases">
        <title>Pervasive Adenine N6-methylation of Active Genes in Fungi.</title>
        <authorList>
            <consortium name="DOE Joint Genome Institute"/>
            <person name="Mondo S.J."/>
            <person name="Dannebaum R.O."/>
            <person name="Kuo R.C."/>
            <person name="Labutti K."/>
            <person name="Haridas S."/>
            <person name="Kuo A."/>
            <person name="Salamov A."/>
            <person name="Ahrendt S.R."/>
            <person name="Lipzen A."/>
            <person name="Sullivan W."/>
            <person name="Andreopoulos W.B."/>
            <person name="Clum A."/>
            <person name="Lindquist E."/>
            <person name="Daum C."/>
            <person name="Ramamoorthy G.K."/>
            <person name="Gryganskyi A."/>
            <person name="Culley D."/>
            <person name="Magnuson J.K."/>
            <person name="James T.Y."/>
            <person name="O'Malley M.A."/>
            <person name="Stajich J.E."/>
            <person name="Spatafora J.W."/>
            <person name="Visel A."/>
            <person name="Grigoriev I.V."/>
        </authorList>
    </citation>
    <scope>NUCLEOTIDE SEQUENCE [LARGE SCALE GENOMIC DNA]</scope>
    <source>
        <strain evidence="9 10">PL171</strain>
    </source>
</reference>
<accession>A0A1Y2HD32</accession>
<sequence length="529" mass="59089">MPLAANALAFARDLTSRLTDLVTDSVDSLPAPIHTAASDLGVSTATLYGGPPPPHVKHLVPFFGSMVAFGMDPIGFLQRNQQELGDVFTFTMFGREMTFALGPDGNHLVFNAKLSQASAEQAYNSLTKPVFGEKVVYDTDNHRFMDQKKFGKTGMSNENLRAYVPMIEAETRDYLARWTSAADSKELFTALSELTIMTASRCLMGPEVRSRLDDSVAKLYHDLDQGFQPVNFLFEWLPLPSYWRRDRAHVKMRNLFLGIMRQRRATGMDKEYTDVLQVFMNAKYRSGDQFTETEAAHMMIALLMAGQHTSSTTGTWALSFLADHPDVWKAVEDELARELGGDLLQGELTYEVLKRCDLLDSVVRETLRLRPPITSIMRKVIAPIEFKGYVIPPGHYIARHLPAVDVDDAAKGTDEEEAQGKDAQDFGFGLVGGSARSHYLPFGAGRHRCIGEQFAYLRSLRFEGKNKFPARDFTSMIVMPERPVMVSYERRVPPKKLVPERTGSSSSLVGEDGINKQQKQGSAMAAETY</sequence>
<dbReference type="InterPro" id="IPR002403">
    <property type="entry name" value="Cyt_P450_E_grp-IV"/>
</dbReference>
<dbReference type="PROSITE" id="PS00086">
    <property type="entry name" value="CYTOCHROME_P450"/>
    <property type="match status" value="1"/>
</dbReference>
<dbReference type="GO" id="GO:0004497">
    <property type="term" value="F:monooxygenase activity"/>
    <property type="evidence" value="ECO:0007669"/>
    <property type="project" value="UniProtKB-KW"/>
</dbReference>
<gene>
    <name evidence="9" type="ORF">BCR44DRAFT_1493595</name>
</gene>
<evidence type="ECO:0000256" key="8">
    <source>
        <dbReference type="SAM" id="MobiDB-lite"/>
    </source>
</evidence>
<evidence type="ECO:0000256" key="5">
    <source>
        <dbReference type="ARBA" id="ARBA00023004"/>
    </source>
</evidence>
<keyword evidence="4 6" id="KW-0479">Metal-binding</keyword>
<dbReference type="PRINTS" id="PR00385">
    <property type="entry name" value="P450"/>
</dbReference>
<evidence type="ECO:0000256" key="1">
    <source>
        <dbReference type="ARBA" id="ARBA00001971"/>
    </source>
</evidence>
<comment type="cofactor">
    <cofactor evidence="1 6">
        <name>heme</name>
        <dbReference type="ChEBI" id="CHEBI:30413"/>
    </cofactor>
</comment>
<name>A0A1Y2HD32_9FUNG</name>
<evidence type="ECO:0000256" key="3">
    <source>
        <dbReference type="ARBA" id="ARBA00022617"/>
    </source>
</evidence>
<keyword evidence="10" id="KW-1185">Reference proteome</keyword>
<dbReference type="SUPFAM" id="SSF48264">
    <property type="entry name" value="Cytochrome P450"/>
    <property type="match status" value="1"/>
</dbReference>
<dbReference type="AlphaFoldDB" id="A0A1Y2HD32"/>
<evidence type="ECO:0000256" key="2">
    <source>
        <dbReference type="ARBA" id="ARBA00010617"/>
    </source>
</evidence>
<dbReference type="InterPro" id="IPR017972">
    <property type="entry name" value="Cyt_P450_CS"/>
</dbReference>
<feature type="binding site" description="axial binding residue" evidence="6">
    <location>
        <position position="449"/>
    </location>
    <ligand>
        <name>heme</name>
        <dbReference type="ChEBI" id="CHEBI:30413"/>
    </ligand>
    <ligandPart>
        <name>Fe</name>
        <dbReference type="ChEBI" id="CHEBI:18248"/>
    </ligandPart>
</feature>
<dbReference type="InterPro" id="IPR036396">
    <property type="entry name" value="Cyt_P450_sf"/>
</dbReference>
<dbReference type="PANTHER" id="PTHR24304">
    <property type="entry name" value="CYTOCHROME P450 FAMILY 7"/>
    <property type="match status" value="1"/>
</dbReference>
<comment type="similarity">
    <text evidence="2 7">Belongs to the cytochrome P450 family.</text>
</comment>
<keyword evidence="3 6" id="KW-0349">Heme</keyword>
<keyword evidence="7" id="KW-0560">Oxidoreductase</keyword>
<comment type="caution">
    <text evidence="9">The sequence shown here is derived from an EMBL/GenBank/DDBJ whole genome shotgun (WGS) entry which is preliminary data.</text>
</comment>
<feature type="region of interest" description="Disordered" evidence="8">
    <location>
        <begin position="495"/>
        <end position="529"/>
    </location>
</feature>
<keyword evidence="5 6" id="KW-0408">Iron</keyword>
<dbReference type="PANTHER" id="PTHR24304:SF2">
    <property type="entry name" value="24-HYDROXYCHOLESTEROL 7-ALPHA-HYDROXYLASE"/>
    <property type="match status" value="1"/>
</dbReference>
<proteinExistence type="inferred from homology"/>
<dbReference type="OrthoDB" id="1055148at2759"/>
<evidence type="ECO:0000313" key="9">
    <source>
        <dbReference type="EMBL" id="ORZ32486.1"/>
    </source>
</evidence>
<dbReference type="Pfam" id="PF00067">
    <property type="entry name" value="p450"/>
    <property type="match status" value="1"/>
</dbReference>
<evidence type="ECO:0000256" key="4">
    <source>
        <dbReference type="ARBA" id="ARBA00022723"/>
    </source>
</evidence>
<evidence type="ECO:0000256" key="7">
    <source>
        <dbReference type="RuleBase" id="RU000461"/>
    </source>
</evidence>
<organism evidence="9 10">
    <name type="scientific">Catenaria anguillulae PL171</name>
    <dbReference type="NCBI Taxonomy" id="765915"/>
    <lineage>
        <taxon>Eukaryota</taxon>
        <taxon>Fungi</taxon>
        <taxon>Fungi incertae sedis</taxon>
        <taxon>Blastocladiomycota</taxon>
        <taxon>Blastocladiomycetes</taxon>
        <taxon>Blastocladiales</taxon>
        <taxon>Catenariaceae</taxon>
        <taxon>Catenaria</taxon>
    </lineage>
</organism>
<keyword evidence="7" id="KW-0503">Monooxygenase</keyword>
<dbReference type="STRING" id="765915.A0A1Y2HD32"/>
<protein>
    <submittedName>
        <fullName evidence="9">Cytochrome P450</fullName>
    </submittedName>
</protein>
<dbReference type="GO" id="GO:0016705">
    <property type="term" value="F:oxidoreductase activity, acting on paired donors, with incorporation or reduction of molecular oxygen"/>
    <property type="evidence" value="ECO:0007669"/>
    <property type="project" value="InterPro"/>
</dbReference>
<evidence type="ECO:0000256" key="6">
    <source>
        <dbReference type="PIRSR" id="PIRSR602403-1"/>
    </source>
</evidence>
<dbReference type="GO" id="GO:0005506">
    <property type="term" value="F:iron ion binding"/>
    <property type="evidence" value="ECO:0007669"/>
    <property type="project" value="InterPro"/>
</dbReference>
<evidence type="ECO:0000313" key="10">
    <source>
        <dbReference type="Proteomes" id="UP000193411"/>
    </source>
</evidence>
<dbReference type="CDD" id="cd11042">
    <property type="entry name" value="CYP51-like"/>
    <property type="match status" value="1"/>
</dbReference>